<feature type="domain" description="Calcineurin-like phosphoesterase" evidence="4">
    <location>
        <begin position="50"/>
        <end position="206"/>
    </location>
</feature>
<dbReference type="GO" id="GO:0016020">
    <property type="term" value="C:membrane"/>
    <property type="evidence" value="ECO:0007669"/>
    <property type="project" value="GOC"/>
</dbReference>
<organism evidence="5 6">
    <name type="scientific">Emergencia timonensis</name>
    <dbReference type="NCBI Taxonomy" id="1776384"/>
    <lineage>
        <taxon>Bacteria</taxon>
        <taxon>Bacillati</taxon>
        <taxon>Bacillota</taxon>
        <taxon>Clostridia</taxon>
        <taxon>Peptostreptococcales</taxon>
        <taxon>Anaerovoracaceae</taxon>
        <taxon>Emergencia</taxon>
    </lineage>
</organism>
<name>A0A415E773_9FIRM</name>
<keyword evidence="3" id="KW-0472">Membrane</keyword>
<comment type="caution">
    <text evidence="5">The sequence shown here is derived from an EMBL/GenBank/DDBJ whole genome shotgun (WGS) entry which is preliminary data.</text>
</comment>
<evidence type="ECO:0000256" key="2">
    <source>
        <dbReference type="ARBA" id="ARBA00022801"/>
    </source>
</evidence>
<dbReference type="PANTHER" id="PTHR31302">
    <property type="entry name" value="TRANSMEMBRANE PROTEIN WITH METALLOPHOSPHOESTERASE DOMAIN-RELATED"/>
    <property type="match status" value="1"/>
</dbReference>
<evidence type="ECO:0000313" key="6">
    <source>
        <dbReference type="Proteomes" id="UP000284841"/>
    </source>
</evidence>
<keyword evidence="3" id="KW-0812">Transmembrane</keyword>
<evidence type="ECO:0000313" key="5">
    <source>
        <dbReference type="EMBL" id="RHJ89643.1"/>
    </source>
</evidence>
<proteinExistence type="predicted"/>
<dbReference type="InterPro" id="IPR004843">
    <property type="entry name" value="Calcineurin-like_PHP"/>
</dbReference>
<keyword evidence="6" id="KW-1185">Reference proteome</keyword>
<feature type="transmembrane region" description="Helical" evidence="3">
    <location>
        <begin position="12"/>
        <end position="29"/>
    </location>
</feature>
<dbReference type="SUPFAM" id="SSF56300">
    <property type="entry name" value="Metallo-dependent phosphatases"/>
    <property type="match status" value="1"/>
</dbReference>
<reference evidence="5 6" key="1">
    <citation type="submission" date="2018-08" db="EMBL/GenBank/DDBJ databases">
        <title>A genome reference for cultivated species of the human gut microbiota.</title>
        <authorList>
            <person name="Zou Y."/>
            <person name="Xue W."/>
            <person name="Luo G."/>
        </authorList>
    </citation>
    <scope>NUCLEOTIDE SEQUENCE [LARGE SCALE GENOMIC DNA]</scope>
    <source>
        <strain evidence="5 6">AM07-24</strain>
    </source>
</reference>
<dbReference type="STRING" id="1776384.GCA_900086585_02981"/>
<dbReference type="GO" id="GO:0009245">
    <property type="term" value="P:lipid A biosynthetic process"/>
    <property type="evidence" value="ECO:0007669"/>
    <property type="project" value="TreeGrafter"/>
</dbReference>
<evidence type="ECO:0000256" key="3">
    <source>
        <dbReference type="SAM" id="Phobius"/>
    </source>
</evidence>
<dbReference type="InterPro" id="IPR051158">
    <property type="entry name" value="Metallophosphoesterase_sf"/>
</dbReference>
<protein>
    <submittedName>
        <fullName evidence="5">Phosphoesterase</fullName>
    </submittedName>
</protein>
<sequence>MSKRKEKRHHGIRNFIIYCLILVAIWYAGTFTLKTTEVTVESSKLKDDLTIVQLTDLHGSSFGQGNSRLIERVKDAKPDFIVITGDMYSSGDEKGKQTAINLMTDLAKFCPVYFVNGEHDNNETFDKQLTAAGVEVLDYESKDITVGRTTVRLYGISNVYYSSTFDLANEFTLDEGIFNILAAHIPNFEAFADFGIDLSLCGDSHGGQVRLPFVGGFNNGGVWFPELLDGEGKYVKGLYEMGDKKLFVSSGLGNFPFPIRFLNRPEVAVIHLSGE</sequence>
<evidence type="ECO:0000256" key="1">
    <source>
        <dbReference type="ARBA" id="ARBA00022723"/>
    </source>
</evidence>
<dbReference type="Gene3D" id="3.60.21.10">
    <property type="match status" value="1"/>
</dbReference>
<dbReference type="PANTHER" id="PTHR31302:SF31">
    <property type="entry name" value="PHOSPHODIESTERASE YAEI"/>
    <property type="match status" value="1"/>
</dbReference>
<dbReference type="EMBL" id="QRMS01000001">
    <property type="protein sequence ID" value="RHJ89643.1"/>
    <property type="molecule type" value="Genomic_DNA"/>
</dbReference>
<evidence type="ECO:0000259" key="4">
    <source>
        <dbReference type="Pfam" id="PF00149"/>
    </source>
</evidence>
<dbReference type="Pfam" id="PF00149">
    <property type="entry name" value="Metallophos"/>
    <property type="match status" value="1"/>
</dbReference>
<dbReference type="OrthoDB" id="9780884at2"/>
<dbReference type="AlphaFoldDB" id="A0A415E773"/>
<dbReference type="GO" id="GO:0008758">
    <property type="term" value="F:UDP-2,3-diacylglucosamine hydrolase activity"/>
    <property type="evidence" value="ECO:0007669"/>
    <property type="project" value="TreeGrafter"/>
</dbReference>
<dbReference type="InterPro" id="IPR029052">
    <property type="entry name" value="Metallo-depent_PP-like"/>
</dbReference>
<keyword evidence="1" id="KW-0479">Metal-binding</keyword>
<dbReference type="Proteomes" id="UP000284841">
    <property type="component" value="Unassembled WGS sequence"/>
</dbReference>
<dbReference type="RefSeq" id="WP_118333729.1">
    <property type="nucleotide sequence ID" value="NZ_AP025567.1"/>
</dbReference>
<keyword evidence="2" id="KW-0378">Hydrolase</keyword>
<keyword evidence="3" id="KW-1133">Transmembrane helix</keyword>
<dbReference type="GO" id="GO:0046872">
    <property type="term" value="F:metal ion binding"/>
    <property type="evidence" value="ECO:0007669"/>
    <property type="project" value="UniProtKB-KW"/>
</dbReference>
<accession>A0A415E773</accession>
<gene>
    <name evidence="5" type="ORF">DW099_03460</name>
</gene>